<evidence type="ECO:0000256" key="2">
    <source>
        <dbReference type="ARBA" id="ARBA00022692"/>
    </source>
</evidence>
<dbReference type="Pfam" id="PF02674">
    <property type="entry name" value="Colicin_V"/>
    <property type="match status" value="1"/>
</dbReference>
<feature type="transmembrane region" description="Helical" evidence="5">
    <location>
        <begin position="30"/>
        <end position="54"/>
    </location>
</feature>
<evidence type="ECO:0000313" key="6">
    <source>
        <dbReference type="EMBL" id="GAA4681186.1"/>
    </source>
</evidence>
<keyword evidence="6" id="KW-0645">Protease</keyword>
<dbReference type="GO" id="GO:0008233">
    <property type="term" value="F:peptidase activity"/>
    <property type="evidence" value="ECO:0007669"/>
    <property type="project" value="UniProtKB-KW"/>
</dbReference>
<dbReference type="InterPro" id="IPR001940">
    <property type="entry name" value="Peptidase_S1C"/>
</dbReference>
<dbReference type="NCBIfam" id="NF033740">
    <property type="entry name" value="MarP_fam_protase"/>
    <property type="match status" value="1"/>
</dbReference>
<keyword evidence="6" id="KW-0378">Hydrolase</keyword>
<evidence type="ECO:0000256" key="3">
    <source>
        <dbReference type="ARBA" id="ARBA00022989"/>
    </source>
</evidence>
<organism evidence="6 7">
    <name type="scientific">Pseudonocardia yuanmonensis</name>
    <dbReference type="NCBI Taxonomy" id="1095914"/>
    <lineage>
        <taxon>Bacteria</taxon>
        <taxon>Bacillati</taxon>
        <taxon>Actinomycetota</taxon>
        <taxon>Actinomycetes</taxon>
        <taxon>Pseudonocardiales</taxon>
        <taxon>Pseudonocardiaceae</taxon>
        <taxon>Pseudonocardia</taxon>
    </lineage>
</organism>
<evidence type="ECO:0000256" key="4">
    <source>
        <dbReference type="ARBA" id="ARBA00023136"/>
    </source>
</evidence>
<feature type="transmembrane region" description="Helical" evidence="5">
    <location>
        <begin position="6"/>
        <end position="23"/>
    </location>
</feature>
<sequence>MGAIGTPTVLDAVLALLFAFALVRGWRRGAVLQVAAFAGLVVGLFAGVWAAPWIAGLLVAEPGPGAALLTIGVLVVAVLVAETLAVGLGRRVHGAVHRAGVGTVDRAAGIGAAAIGFLLVVWLLANVLAQGPVPALAQQVRSSVTVRALESALPPPPDVVGRIAGLLDQQGFPQVFAGPGRGITAPPLPATADEAVRAAAVAGQPSTVQIRAFGCGATIGFGSGFVTRPGFVVTNAHVVAGFDQLRVGDAAGERTAVAIHFDPALDIAVLAAPEVAAPPIGWTGIPARRGTQGATLGFPGGQSEMVVLPATVLARLDAIGRDIYGGSTSRREILTVAAGVQRGDSGGPFVTAEGLVAGVVFAGDPGDPATGYALTAEHVRPGVERAITANQPVAVGGCRF</sequence>
<dbReference type="InterPro" id="IPR047680">
    <property type="entry name" value="MarP-like"/>
</dbReference>
<comment type="subcellular location">
    <subcellularLocation>
        <location evidence="1">Membrane</location>
        <topology evidence="1">Multi-pass membrane protein</topology>
    </subcellularLocation>
</comment>
<dbReference type="Proteomes" id="UP001500325">
    <property type="component" value="Unassembled WGS sequence"/>
</dbReference>
<reference evidence="7" key="1">
    <citation type="journal article" date="2019" name="Int. J. Syst. Evol. Microbiol.">
        <title>The Global Catalogue of Microorganisms (GCM) 10K type strain sequencing project: providing services to taxonomists for standard genome sequencing and annotation.</title>
        <authorList>
            <consortium name="The Broad Institute Genomics Platform"/>
            <consortium name="The Broad Institute Genome Sequencing Center for Infectious Disease"/>
            <person name="Wu L."/>
            <person name="Ma J."/>
        </authorList>
    </citation>
    <scope>NUCLEOTIDE SEQUENCE [LARGE SCALE GENOMIC DNA]</scope>
    <source>
        <strain evidence="7">JCM 18055</strain>
    </source>
</reference>
<feature type="transmembrane region" description="Helical" evidence="5">
    <location>
        <begin position="107"/>
        <end position="129"/>
    </location>
</feature>
<keyword evidence="3 5" id="KW-1133">Transmembrane helix</keyword>
<proteinExistence type="predicted"/>
<accession>A0ABP8W5M1</accession>
<keyword evidence="4 5" id="KW-0472">Membrane</keyword>
<evidence type="ECO:0000256" key="5">
    <source>
        <dbReference type="SAM" id="Phobius"/>
    </source>
</evidence>
<gene>
    <name evidence="6" type="primary">marP</name>
    <name evidence="6" type="ORF">GCM10023215_13520</name>
</gene>
<dbReference type="Gene3D" id="2.40.10.10">
    <property type="entry name" value="Trypsin-like serine proteases"/>
    <property type="match status" value="2"/>
</dbReference>
<keyword evidence="7" id="KW-1185">Reference proteome</keyword>
<protein>
    <submittedName>
        <fullName evidence="6">Acid resistance serine protease MarP</fullName>
    </submittedName>
</protein>
<dbReference type="InterPro" id="IPR003825">
    <property type="entry name" value="Colicin-V_CvpA"/>
</dbReference>
<dbReference type="GO" id="GO:0006508">
    <property type="term" value="P:proteolysis"/>
    <property type="evidence" value="ECO:0007669"/>
    <property type="project" value="UniProtKB-KW"/>
</dbReference>
<dbReference type="InterPro" id="IPR043504">
    <property type="entry name" value="Peptidase_S1_PA_chymotrypsin"/>
</dbReference>
<name>A0ABP8W5M1_9PSEU</name>
<dbReference type="InterPro" id="IPR033116">
    <property type="entry name" value="TRYPSIN_SER"/>
</dbReference>
<keyword evidence="2 5" id="KW-0812">Transmembrane</keyword>
<dbReference type="EMBL" id="BAABIC010000004">
    <property type="protein sequence ID" value="GAA4681186.1"/>
    <property type="molecule type" value="Genomic_DNA"/>
</dbReference>
<dbReference type="SUPFAM" id="SSF50494">
    <property type="entry name" value="Trypsin-like serine proteases"/>
    <property type="match status" value="1"/>
</dbReference>
<comment type="caution">
    <text evidence="6">The sequence shown here is derived from an EMBL/GenBank/DDBJ whole genome shotgun (WGS) entry which is preliminary data.</text>
</comment>
<evidence type="ECO:0000313" key="7">
    <source>
        <dbReference type="Proteomes" id="UP001500325"/>
    </source>
</evidence>
<feature type="transmembrane region" description="Helical" evidence="5">
    <location>
        <begin position="66"/>
        <end position="86"/>
    </location>
</feature>
<dbReference type="InterPro" id="IPR009003">
    <property type="entry name" value="Peptidase_S1_PA"/>
</dbReference>
<dbReference type="Pfam" id="PF13365">
    <property type="entry name" value="Trypsin_2"/>
    <property type="match status" value="1"/>
</dbReference>
<dbReference type="PRINTS" id="PR00834">
    <property type="entry name" value="PROTEASES2C"/>
</dbReference>
<dbReference type="RefSeq" id="WP_345379111.1">
    <property type="nucleotide sequence ID" value="NZ_BAABIC010000004.1"/>
</dbReference>
<dbReference type="PROSITE" id="PS00135">
    <property type="entry name" value="TRYPSIN_SER"/>
    <property type="match status" value="1"/>
</dbReference>
<evidence type="ECO:0000256" key="1">
    <source>
        <dbReference type="ARBA" id="ARBA00004141"/>
    </source>
</evidence>